<dbReference type="EMBL" id="SDKM01000010">
    <property type="protein sequence ID" value="RYP86700.1"/>
    <property type="molecule type" value="Genomic_DNA"/>
</dbReference>
<dbReference type="CDD" id="cd04301">
    <property type="entry name" value="NAT_SF"/>
    <property type="match status" value="1"/>
</dbReference>
<name>A0A4Q4ZEW4_9ACTN</name>
<dbReference type="AlphaFoldDB" id="A0A4Q4ZEW4"/>
<gene>
    <name evidence="2" type="ORF">EKO23_08535</name>
</gene>
<dbReference type="Pfam" id="PF13302">
    <property type="entry name" value="Acetyltransf_3"/>
    <property type="match status" value="1"/>
</dbReference>
<sequence>MDDVPTSPRLTFRRMHAADVDAMARLLGDPAVMVHYPRPKTRDEAADWIAWSERNYARDGFGLWMLHDRAGEFVGECGLTWQRVDGEEYLEVGYHLLPEHQGKGLATEAAAACRDFARTRGIGRLVAIIVPDNHPSKRVAQRIGLVLDRESVTSKGAPIHVYAADL</sequence>
<dbReference type="PANTHER" id="PTHR43792:SF1">
    <property type="entry name" value="N-ACETYLTRANSFERASE DOMAIN-CONTAINING PROTEIN"/>
    <property type="match status" value="1"/>
</dbReference>
<evidence type="ECO:0000313" key="2">
    <source>
        <dbReference type="EMBL" id="RYP86700.1"/>
    </source>
</evidence>
<dbReference type="PANTHER" id="PTHR43792">
    <property type="entry name" value="GNAT FAMILY, PUTATIVE (AFU_ORTHOLOGUE AFUA_3G00765)-RELATED-RELATED"/>
    <property type="match status" value="1"/>
</dbReference>
<dbReference type="PROSITE" id="PS51186">
    <property type="entry name" value="GNAT"/>
    <property type="match status" value="1"/>
</dbReference>
<dbReference type="RefSeq" id="WP_134716185.1">
    <property type="nucleotide sequence ID" value="NZ_SDKM01000010.1"/>
</dbReference>
<dbReference type="GO" id="GO:0016747">
    <property type="term" value="F:acyltransferase activity, transferring groups other than amino-acyl groups"/>
    <property type="evidence" value="ECO:0007669"/>
    <property type="project" value="InterPro"/>
</dbReference>
<dbReference type="OrthoDB" id="3533156at2"/>
<reference evidence="2 3" key="1">
    <citation type="submission" date="2019-01" db="EMBL/GenBank/DDBJ databases">
        <title>Nocardioides guangzhouensis sp. nov., an actinobacterium isolated from soil.</title>
        <authorList>
            <person name="Fu Y."/>
            <person name="Cai Y."/>
            <person name="Lin Z."/>
            <person name="Chen P."/>
        </authorList>
    </citation>
    <scope>NUCLEOTIDE SEQUENCE [LARGE SCALE GENOMIC DNA]</scope>
    <source>
        <strain evidence="2 3">130</strain>
    </source>
</reference>
<organism evidence="2 3">
    <name type="scientific">Nocardioides guangzhouensis</name>
    <dbReference type="NCBI Taxonomy" id="2497878"/>
    <lineage>
        <taxon>Bacteria</taxon>
        <taxon>Bacillati</taxon>
        <taxon>Actinomycetota</taxon>
        <taxon>Actinomycetes</taxon>
        <taxon>Propionibacteriales</taxon>
        <taxon>Nocardioidaceae</taxon>
        <taxon>Nocardioides</taxon>
    </lineage>
</organism>
<comment type="caution">
    <text evidence="2">The sequence shown here is derived from an EMBL/GenBank/DDBJ whole genome shotgun (WGS) entry which is preliminary data.</text>
</comment>
<keyword evidence="3" id="KW-1185">Reference proteome</keyword>
<proteinExistence type="predicted"/>
<evidence type="ECO:0000259" key="1">
    <source>
        <dbReference type="PROSITE" id="PS51186"/>
    </source>
</evidence>
<accession>A0A4Q4ZEW4</accession>
<protein>
    <submittedName>
        <fullName evidence="2">N-acetyltransferase</fullName>
    </submittedName>
</protein>
<feature type="domain" description="N-acetyltransferase" evidence="1">
    <location>
        <begin position="10"/>
        <end position="166"/>
    </location>
</feature>
<dbReference type="Gene3D" id="3.40.630.30">
    <property type="match status" value="1"/>
</dbReference>
<dbReference type="InterPro" id="IPR016181">
    <property type="entry name" value="Acyl_CoA_acyltransferase"/>
</dbReference>
<evidence type="ECO:0000313" key="3">
    <source>
        <dbReference type="Proteomes" id="UP000295198"/>
    </source>
</evidence>
<dbReference type="InterPro" id="IPR000182">
    <property type="entry name" value="GNAT_dom"/>
</dbReference>
<keyword evidence="2" id="KW-0808">Transferase</keyword>
<dbReference type="SUPFAM" id="SSF55729">
    <property type="entry name" value="Acyl-CoA N-acyltransferases (Nat)"/>
    <property type="match status" value="1"/>
</dbReference>
<dbReference type="InterPro" id="IPR051531">
    <property type="entry name" value="N-acetyltransferase"/>
</dbReference>
<dbReference type="Proteomes" id="UP000295198">
    <property type="component" value="Unassembled WGS sequence"/>
</dbReference>